<organism evidence="2 3">
    <name type="scientific">Hymenobacter cellulosilyticus</name>
    <dbReference type="NCBI Taxonomy" id="2932248"/>
    <lineage>
        <taxon>Bacteria</taxon>
        <taxon>Pseudomonadati</taxon>
        <taxon>Bacteroidota</taxon>
        <taxon>Cytophagia</taxon>
        <taxon>Cytophagales</taxon>
        <taxon>Hymenobacteraceae</taxon>
        <taxon>Hymenobacter</taxon>
    </lineage>
</organism>
<keyword evidence="3" id="KW-1185">Reference proteome</keyword>
<dbReference type="KEGG" id="hcu:MUN79_10095"/>
<feature type="transmembrane region" description="Helical" evidence="1">
    <location>
        <begin position="40"/>
        <end position="60"/>
    </location>
</feature>
<gene>
    <name evidence="2" type="ORF">MUN79_10095</name>
</gene>
<keyword evidence="1" id="KW-0812">Transmembrane</keyword>
<dbReference type="Proteomes" id="UP000831796">
    <property type="component" value="Chromosome"/>
</dbReference>
<proteinExistence type="predicted"/>
<dbReference type="AlphaFoldDB" id="A0A8T9QED6"/>
<dbReference type="EMBL" id="CP095046">
    <property type="protein sequence ID" value="UOQ74200.1"/>
    <property type="molecule type" value="Genomic_DNA"/>
</dbReference>
<evidence type="ECO:0000313" key="2">
    <source>
        <dbReference type="EMBL" id="UOQ74200.1"/>
    </source>
</evidence>
<protein>
    <submittedName>
        <fullName evidence="2">Uncharacterized protein</fullName>
    </submittedName>
</protein>
<keyword evidence="1" id="KW-1133">Transmembrane helix</keyword>
<evidence type="ECO:0000256" key="1">
    <source>
        <dbReference type="SAM" id="Phobius"/>
    </source>
</evidence>
<reference evidence="2" key="1">
    <citation type="submission" date="2022-04" db="EMBL/GenBank/DDBJ databases">
        <title>Hymenobacter sp. isolated from the air.</title>
        <authorList>
            <person name="Won M."/>
            <person name="Lee C.-M."/>
            <person name="Woen H.-Y."/>
            <person name="Kwon S.-W."/>
        </authorList>
    </citation>
    <scope>NUCLEOTIDE SEQUENCE</scope>
    <source>
        <strain evidence="2">5116S-3</strain>
    </source>
</reference>
<sequence>MFRSLSGIFFLLLILVAEWYGFQAVRTALQSATPVTRKAASALYWLLTIGIWGLGFWALMNRTQHASFRSYFGD</sequence>
<evidence type="ECO:0000313" key="3">
    <source>
        <dbReference type="Proteomes" id="UP000831796"/>
    </source>
</evidence>
<dbReference type="RefSeq" id="WP_244677544.1">
    <property type="nucleotide sequence ID" value="NZ_CP095046.1"/>
</dbReference>
<keyword evidence="1" id="KW-0472">Membrane</keyword>
<name>A0A8T9QED6_9BACT</name>
<accession>A0A8T9QED6</accession>